<proteinExistence type="predicted"/>
<gene>
    <name evidence="1" type="ORF">Lac1_11340</name>
</gene>
<keyword evidence="2" id="KW-1185">Reference proteome</keyword>
<accession>A0ABN6YUV0</accession>
<evidence type="ECO:0000313" key="1">
    <source>
        <dbReference type="EMBL" id="BDZ76951.1"/>
    </source>
</evidence>
<dbReference type="RefSeq" id="WP_316266560.1">
    <property type="nucleotide sequence ID" value="NZ_AP027742.1"/>
</dbReference>
<reference evidence="2" key="1">
    <citation type="journal article" date="2023" name="Int. J. Syst. Evol. Microbiol.">
        <title>Claveliimonas bilis gen. nov., sp. nov., deoxycholic acid-producing bacteria isolated from human faeces, and reclassification of Sellimonas monacensis Zenner et al. 2021 as Claveliimonas monacensis comb. nov.</title>
        <authorList>
            <person name="Hisatomi A."/>
            <person name="Kastawa N.W.E.P.G."/>
            <person name="Song I."/>
            <person name="Ohkuma M."/>
            <person name="Fukiya S."/>
            <person name="Sakamoto M."/>
        </authorList>
    </citation>
    <scope>NUCLEOTIDE SEQUENCE [LARGE SCALE GENOMIC DNA]</scope>
    <source>
        <strain evidence="2">12BBH14</strain>
    </source>
</reference>
<organism evidence="1 2">
    <name type="scientific">Claveliimonas bilis</name>
    <dbReference type="NCBI Taxonomy" id="3028070"/>
    <lineage>
        <taxon>Bacteria</taxon>
        <taxon>Bacillati</taxon>
        <taxon>Bacillota</taxon>
        <taxon>Clostridia</taxon>
        <taxon>Lachnospirales</taxon>
        <taxon>Lachnospiraceae</taxon>
        <taxon>Claveliimonas</taxon>
    </lineage>
</organism>
<dbReference type="EMBL" id="AP027742">
    <property type="protein sequence ID" value="BDZ76951.1"/>
    <property type="molecule type" value="Genomic_DNA"/>
</dbReference>
<protein>
    <submittedName>
        <fullName evidence="1">Uncharacterized protein</fullName>
    </submittedName>
</protein>
<sequence length="52" mass="5798">MKEIKQCKDCGNCLPIREGDFTCSEHPGSVVLEDYGPGEDFLICNGKDFTEK</sequence>
<dbReference type="Proteomes" id="UP001305815">
    <property type="component" value="Chromosome"/>
</dbReference>
<evidence type="ECO:0000313" key="2">
    <source>
        <dbReference type="Proteomes" id="UP001305815"/>
    </source>
</evidence>
<name>A0ABN6YUV0_9FIRM</name>